<dbReference type="SMART" id="SM00116">
    <property type="entry name" value="CBS"/>
    <property type="match status" value="2"/>
</dbReference>
<evidence type="ECO:0000259" key="3">
    <source>
        <dbReference type="PROSITE" id="PS50914"/>
    </source>
</evidence>
<dbReference type="SUPFAM" id="SSF54631">
    <property type="entry name" value="CBS-domain pair"/>
    <property type="match status" value="1"/>
</dbReference>
<dbReference type="PROSITE" id="PS50914">
    <property type="entry name" value="BON"/>
    <property type="match status" value="1"/>
</dbReference>
<evidence type="ECO:0000313" key="6">
    <source>
        <dbReference type="Proteomes" id="UP000540412"/>
    </source>
</evidence>
<dbReference type="PANTHER" id="PTHR43080">
    <property type="entry name" value="CBS DOMAIN-CONTAINING PROTEIN CBSX3, MITOCHONDRIAL"/>
    <property type="match status" value="1"/>
</dbReference>
<dbReference type="InterPro" id="IPR007055">
    <property type="entry name" value="BON_dom"/>
</dbReference>
<evidence type="ECO:0000256" key="1">
    <source>
        <dbReference type="ARBA" id="ARBA00023122"/>
    </source>
</evidence>
<name>A0A7W9PIW1_9NOCA</name>
<keyword evidence="6" id="KW-1185">Reference proteome</keyword>
<dbReference type="PROSITE" id="PS51371">
    <property type="entry name" value="CBS"/>
    <property type="match status" value="2"/>
</dbReference>
<comment type="caution">
    <text evidence="5">The sequence shown here is derived from an EMBL/GenBank/DDBJ whole genome shotgun (WGS) entry which is preliminary data.</text>
</comment>
<evidence type="ECO:0000256" key="2">
    <source>
        <dbReference type="PROSITE-ProRule" id="PRU00703"/>
    </source>
</evidence>
<dbReference type="InterPro" id="IPR000644">
    <property type="entry name" value="CBS_dom"/>
</dbReference>
<feature type="domain" description="BON" evidence="3">
    <location>
        <begin position="102"/>
        <end position="172"/>
    </location>
</feature>
<gene>
    <name evidence="5" type="ORF">BJY24_005632</name>
</gene>
<organism evidence="5 6">
    <name type="scientific">Nocardia transvalensis</name>
    <dbReference type="NCBI Taxonomy" id="37333"/>
    <lineage>
        <taxon>Bacteria</taxon>
        <taxon>Bacillati</taxon>
        <taxon>Actinomycetota</taxon>
        <taxon>Actinomycetes</taxon>
        <taxon>Mycobacteriales</taxon>
        <taxon>Nocardiaceae</taxon>
        <taxon>Nocardia</taxon>
    </lineage>
</organism>
<dbReference type="PANTHER" id="PTHR43080:SF29">
    <property type="entry name" value="OS02G0818000 PROTEIN"/>
    <property type="match status" value="1"/>
</dbReference>
<proteinExistence type="predicted"/>
<dbReference type="AlphaFoldDB" id="A0A7W9PIW1"/>
<sequence length="191" mass="20603">MSTAISLLTEHGFAALPVVDDGDHVLGMFSESDALSARPDQRAALVESVMTSPVEVVHPGTDVTSITTRMLTHHLRSIPVVEAGILVGIVARRDLLRALIRDDATLEAEIRALLDIYAGSRRTWTVDVTDGHAVIRGDFADSAERHTVSALALTVDGIDHVDIDTDRPPTADRPAMSVAERLRRRADEAIG</sequence>
<accession>A0A7W9PIW1</accession>
<reference evidence="5 6" key="1">
    <citation type="submission" date="2020-08" db="EMBL/GenBank/DDBJ databases">
        <title>Sequencing the genomes of 1000 actinobacteria strains.</title>
        <authorList>
            <person name="Klenk H.-P."/>
        </authorList>
    </citation>
    <scope>NUCLEOTIDE SEQUENCE [LARGE SCALE GENOMIC DNA]</scope>
    <source>
        <strain evidence="5 6">DSM 43582</strain>
    </source>
</reference>
<evidence type="ECO:0000313" key="5">
    <source>
        <dbReference type="EMBL" id="MBB5916720.1"/>
    </source>
</evidence>
<evidence type="ECO:0000259" key="4">
    <source>
        <dbReference type="PROSITE" id="PS51371"/>
    </source>
</evidence>
<protein>
    <submittedName>
        <fullName evidence="5">CBS domain-containing protein</fullName>
    </submittedName>
</protein>
<dbReference type="InterPro" id="IPR046342">
    <property type="entry name" value="CBS_dom_sf"/>
</dbReference>
<dbReference type="Pfam" id="PF00571">
    <property type="entry name" value="CBS"/>
    <property type="match status" value="2"/>
</dbReference>
<dbReference type="InterPro" id="IPR051257">
    <property type="entry name" value="Diverse_CBS-Domain"/>
</dbReference>
<dbReference type="EMBL" id="JACHIT010000002">
    <property type="protein sequence ID" value="MBB5916720.1"/>
    <property type="molecule type" value="Genomic_DNA"/>
</dbReference>
<feature type="domain" description="CBS" evidence="4">
    <location>
        <begin position="1"/>
        <end position="45"/>
    </location>
</feature>
<feature type="domain" description="CBS" evidence="4">
    <location>
        <begin position="50"/>
        <end position="105"/>
    </location>
</feature>
<keyword evidence="1 2" id="KW-0129">CBS domain</keyword>
<dbReference type="Gene3D" id="3.10.580.10">
    <property type="entry name" value="CBS-domain"/>
    <property type="match status" value="1"/>
</dbReference>
<dbReference type="Proteomes" id="UP000540412">
    <property type="component" value="Unassembled WGS sequence"/>
</dbReference>